<proteinExistence type="predicted"/>
<dbReference type="SUPFAM" id="SSF55486">
    <property type="entry name" value="Metalloproteases ('zincins'), catalytic domain"/>
    <property type="match status" value="1"/>
</dbReference>
<keyword evidence="7" id="KW-0732">Signal</keyword>
<dbReference type="PANTHER" id="PTHR10127">
    <property type="entry name" value="DISCOIDIN, CUB, EGF, LAMININ , AND ZINC METALLOPROTEASE DOMAIN CONTAINING"/>
    <property type="match status" value="1"/>
</dbReference>
<evidence type="ECO:0000256" key="6">
    <source>
        <dbReference type="PROSITE-ProRule" id="PRU01211"/>
    </source>
</evidence>
<evidence type="ECO:0000256" key="3">
    <source>
        <dbReference type="ARBA" id="ARBA00022801"/>
    </source>
</evidence>
<dbReference type="EC" id="3.4.24.-" evidence="7"/>
<feature type="binding site" evidence="6">
    <location>
        <position position="423"/>
    </location>
    <ligand>
        <name>Zn(2+)</name>
        <dbReference type="ChEBI" id="CHEBI:29105"/>
        <note>catalytic</note>
    </ligand>
</feature>
<dbReference type="PANTHER" id="PTHR10127:SF780">
    <property type="entry name" value="METALLOENDOPEPTIDASE"/>
    <property type="match status" value="1"/>
</dbReference>
<dbReference type="PRINTS" id="PR00480">
    <property type="entry name" value="ASTACIN"/>
</dbReference>
<protein>
    <recommendedName>
        <fullName evidence="7">Metalloendopeptidase</fullName>
        <ecNumber evidence="7">3.4.24.-</ecNumber>
    </recommendedName>
</protein>
<evidence type="ECO:0000256" key="1">
    <source>
        <dbReference type="ARBA" id="ARBA00022670"/>
    </source>
</evidence>
<comment type="caution">
    <text evidence="6">Lacks conserved residue(s) required for the propagation of feature annotation.</text>
</comment>
<feature type="binding site" evidence="6">
    <location>
        <position position="413"/>
    </location>
    <ligand>
        <name>Zn(2+)</name>
        <dbReference type="ChEBI" id="CHEBI:29105"/>
        <note>catalytic</note>
    </ligand>
</feature>
<dbReference type="Gene3D" id="3.40.390.10">
    <property type="entry name" value="Collagenase (Catalytic Domain)"/>
    <property type="match status" value="1"/>
</dbReference>
<dbReference type="Pfam" id="PF01400">
    <property type="entry name" value="Astacin"/>
    <property type="match status" value="1"/>
</dbReference>
<dbReference type="GO" id="GO:0006508">
    <property type="term" value="P:proteolysis"/>
    <property type="evidence" value="ECO:0007669"/>
    <property type="project" value="UniProtKB-KW"/>
</dbReference>
<name>A0A1B6KV46_9HEMI</name>
<keyword evidence="1 6" id="KW-0645">Protease</keyword>
<evidence type="ECO:0000256" key="8">
    <source>
        <dbReference type="SAM" id="MobiDB-lite"/>
    </source>
</evidence>
<evidence type="ECO:0000259" key="9">
    <source>
        <dbReference type="PROSITE" id="PS51864"/>
    </source>
</evidence>
<reference evidence="10" key="1">
    <citation type="submission" date="2015-11" db="EMBL/GenBank/DDBJ databases">
        <title>De novo transcriptome assembly of four potential Pierce s Disease insect vectors from Arizona vineyards.</title>
        <authorList>
            <person name="Tassone E.E."/>
        </authorList>
    </citation>
    <scope>NUCLEOTIDE SEQUENCE</scope>
</reference>
<feature type="active site" evidence="6">
    <location>
        <position position="414"/>
    </location>
</feature>
<dbReference type="GO" id="GO:0008270">
    <property type="term" value="F:zinc ion binding"/>
    <property type="evidence" value="ECO:0007669"/>
    <property type="project" value="UniProtKB-UniRule"/>
</dbReference>
<evidence type="ECO:0000256" key="7">
    <source>
        <dbReference type="RuleBase" id="RU361183"/>
    </source>
</evidence>
<keyword evidence="4 6" id="KW-0862">Zinc</keyword>
<dbReference type="GO" id="GO:0004222">
    <property type="term" value="F:metalloendopeptidase activity"/>
    <property type="evidence" value="ECO:0007669"/>
    <property type="project" value="UniProtKB-UniRule"/>
</dbReference>
<comment type="cofactor">
    <cofactor evidence="6 7">
        <name>Zn(2+)</name>
        <dbReference type="ChEBI" id="CHEBI:29105"/>
    </cofactor>
    <text evidence="6 7">Binds 1 zinc ion per subunit.</text>
</comment>
<feature type="compositionally biased region" description="Basic and acidic residues" evidence="8">
    <location>
        <begin position="123"/>
        <end position="137"/>
    </location>
</feature>
<dbReference type="AlphaFoldDB" id="A0A1B6KV46"/>
<organism evidence="10">
    <name type="scientific">Graphocephala atropunctata</name>
    <dbReference type="NCBI Taxonomy" id="36148"/>
    <lineage>
        <taxon>Eukaryota</taxon>
        <taxon>Metazoa</taxon>
        <taxon>Ecdysozoa</taxon>
        <taxon>Arthropoda</taxon>
        <taxon>Hexapoda</taxon>
        <taxon>Insecta</taxon>
        <taxon>Pterygota</taxon>
        <taxon>Neoptera</taxon>
        <taxon>Paraneoptera</taxon>
        <taxon>Hemiptera</taxon>
        <taxon>Auchenorrhyncha</taxon>
        <taxon>Membracoidea</taxon>
        <taxon>Cicadellidae</taxon>
        <taxon>Cicadellinae</taxon>
        <taxon>Cicadellini</taxon>
        <taxon>Graphocephala</taxon>
    </lineage>
</organism>
<feature type="domain" description="Peptidase M12A" evidence="9">
    <location>
        <begin position="301"/>
        <end position="466"/>
    </location>
</feature>
<feature type="non-terminal residue" evidence="10">
    <location>
        <position position="466"/>
    </location>
</feature>
<feature type="binding site" evidence="6">
    <location>
        <position position="417"/>
    </location>
    <ligand>
        <name>Zn(2+)</name>
        <dbReference type="ChEBI" id="CHEBI:29105"/>
        <note>catalytic</note>
    </ligand>
</feature>
<dbReference type="SMART" id="SM00235">
    <property type="entry name" value="ZnMc"/>
    <property type="match status" value="1"/>
</dbReference>
<feature type="signal peptide" evidence="7">
    <location>
        <begin position="1"/>
        <end position="22"/>
    </location>
</feature>
<sequence length="466" mass="53424">MLLVFSWAAILSVLWIFGIVECAQNDSLSGSSVSIKNITMEKNDTEIYQSPAEKHSDMLILGDTNSHNNSFDIKDEKISRRSFLTSKTYHWPGADTVGQPELWDVARSNMVQSRSPPQALQERPTDPTHVEKSDPEVHQSPTQKLTDMLILEKAVSQKNTTMEKNDKEIHQSPAKKPSDMLIIGKINSHKNGSDIKDENIAQRSFLTSKIYHWPGAETVGPPSFWVGARSNVIRSWSTPQGHQERPMDPKLPDRNGDFYHIYMPHIIHLPNSDIFRKHRLGIARAEQRILDMHNEILATKNPLLNDKLQWPTSEEEKLLYVPYEIHEIESVVRHHLYFYLELFSHNSCIRWVRRTNEPDYVIIKGMRDEKGELIDRCYSSSVGRRGGVQFVYLTTRCLGLTPGFLPALYNIPHELMHALGFIHEQSRLDRDCYIALTAHGAQDAYSNGHFTQVPTDMKFPYDINSV</sequence>
<feature type="region of interest" description="Disordered" evidence="8">
    <location>
        <begin position="110"/>
        <end position="144"/>
    </location>
</feature>
<evidence type="ECO:0000256" key="5">
    <source>
        <dbReference type="ARBA" id="ARBA00023049"/>
    </source>
</evidence>
<keyword evidence="2 6" id="KW-0479">Metal-binding</keyword>
<dbReference type="InterPro" id="IPR024079">
    <property type="entry name" value="MetalloPept_cat_dom_sf"/>
</dbReference>
<keyword evidence="5 6" id="KW-0482">Metalloprotease</keyword>
<evidence type="ECO:0000313" key="10">
    <source>
        <dbReference type="EMBL" id="JAT15303.1"/>
    </source>
</evidence>
<accession>A0A1B6KV46</accession>
<dbReference type="PROSITE" id="PS51864">
    <property type="entry name" value="ASTACIN"/>
    <property type="match status" value="1"/>
</dbReference>
<dbReference type="InterPro" id="IPR006026">
    <property type="entry name" value="Peptidase_Metallo"/>
</dbReference>
<evidence type="ECO:0000256" key="4">
    <source>
        <dbReference type="ARBA" id="ARBA00022833"/>
    </source>
</evidence>
<evidence type="ECO:0000256" key="2">
    <source>
        <dbReference type="ARBA" id="ARBA00022723"/>
    </source>
</evidence>
<keyword evidence="3 6" id="KW-0378">Hydrolase</keyword>
<dbReference type="InterPro" id="IPR001506">
    <property type="entry name" value="Peptidase_M12A"/>
</dbReference>
<gene>
    <name evidence="10" type="ORF">g.18447</name>
</gene>
<dbReference type="EMBL" id="GEBQ01024674">
    <property type="protein sequence ID" value="JAT15303.1"/>
    <property type="molecule type" value="Transcribed_RNA"/>
</dbReference>
<feature type="chain" id="PRO_5008447377" description="Metalloendopeptidase" evidence="7">
    <location>
        <begin position="23"/>
        <end position="466"/>
    </location>
</feature>